<evidence type="ECO:0000313" key="2">
    <source>
        <dbReference type="EMBL" id="MED6273536.1"/>
    </source>
</evidence>
<gene>
    <name evidence="2" type="ORF">CHARACLAT_007450</name>
</gene>
<reference evidence="2 3" key="1">
    <citation type="submission" date="2021-06" db="EMBL/GenBank/DDBJ databases">
        <authorList>
            <person name="Palmer J.M."/>
        </authorList>
    </citation>
    <scope>NUCLEOTIDE SEQUENCE [LARGE SCALE GENOMIC DNA]</scope>
    <source>
        <strain evidence="2 3">CL_MEX2019</strain>
        <tissue evidence="2">Muscle</tissue>
    </source>
</reference>
<protein>
    <recommendedName>
        <fullName evidence="4">LisH domain-containing protein</fullName>
    </recommendedName>
</protein>
<feature type="compositionally biased region" description="Basic and acidic residues" evidence="1">
    <location>
        <begin position="259"/>
        <end position="268"/>
    </location>
</feature>
<name>A0ABU7DF34_9TELE</name>
<dbReference type="InterPro" id="IPR006594">
    <property type="entry name" value="LisH"/>
</dbReference>
<feature type="region of interest" description="Disordered" evidence="1">
    <location>
        <begin position="53"/>
        <end position="141"/>
    </location>
</feature>
<feature type="region of interest" description="Disordered" evidence="1">
    <location>
        <begin position="165"/>
        <end position="516"/>
    </location>
</feature>
<feature type="compositionally biased region" description="Basic and acidic residues" evidence="1">
    <location>
        <begin position="441"/>
        <end position="453"/>
    </location>
</feature>
<feature type="compositionally biased region" description="Polar residues" evidence="1">
    <location>
        <begin position="191"/>
        <end position="202"/>
    </location>
</feature>
<feature type="compositionally biased region" description="Low complexity" evidence="1">
    <location>
        <begin position="455"/>
        <end position="470"/>
    </location>
</feature>
<feature type="compositionally biased region" description="Basic residues" evidence="1">
    <location>
        <begin position="471"/>
        <end position="480"/>
    </location>
</feature>
<sequence length="516" mass="58302">MTVNASQLDLNQLIYRHLMEHGFLSAAEELQRHSPQEEANPSVSLLDIYKSWLKDPKKKKRPNSAKCSKSGQEKTSSKGTPGRKMDKTVKNPASPKKSIRAKRKKMDEKPGQSVVEAKKSKLNTTEKAAADGSDSDSSLDVEKWKKLLDQLTEADVAKMETINALFSSEPQPEKKRVRKPRAKPLSKTDAPVQQNVITTGQNEKVEEKVVTQTPAKKGRKENAAHVSTPGTLSPNKRVKTPEKQTQLQDMVVPVNAQDNKTDEMAPEPKKKKKKKKEKKENEEKTEGNANETNGDGKDRKQKKRNEITEQEDVDKTEEKTEESNRNTENISELGLQKKKAKKKEKEKTRSEEESAQIDEKKEKKGKKAKRKKEKHNMEGNLEHAAVGEGENSKPTVKDKENSGQNDSEKKAKKKKKESVISKESPEEEVREKKAKKKNKRSDKDHLNEDDHTDNTSTLETSEWSLETTSSPKKKKRKKNKLKSDEVPDEDKKDFSTTQANSADVHNKGIESKSTKS</sequence>
<dbReference type="SMART" id="SM00667">
    <property type="entry name" value="LisH"/>
    <property type="match status" value="1"/>
</dbReference>
<feature type="compositionally biased region" description="Basic and acidic residues" evidence="1">
    <location>
        <begin position="417"/>
        <end position="431"/>
    </location>
</feature>
<dbReference type="EMBL" id="JAHUTJ010025003">
    <property type="protein sequence ID" value="MED6273536.1"/>
    <property type="molecule type" value="Genomic_DNA"/>
</dbReference>
<feature type="compositionally biased region" description="Basic and acidic residues" evidence="1">
    <location>
        <begin position="504"/>
        <end position="516"/>
    </location>
</feature>
<proteinExistence type="predicted"/>
<feature type="compositionally biased region" description="Basic residues" evidence="1">
    <location>
        <begin position="363"/>
        <end position="374"/>
    </location>
</feature>
<dbReference type="Pfam" id="PF08513">
    <property type="entry name" value="LisH"/>
    <property type="match status" value="1"/>
</dbReference>
<dbReference type="Proteomes" id="UP001352852">
    <property type="component" value="Unassembled WGS sequence"/>
</dbReference>
<organism evidence="2 3">
    <name type="scientific">Characodon lateralis</name>
    <dbReference type="NCBI Taxonomy" id="208331"/>
    <lineage>
        <taxon>Eukaryota</taxon>
        <taxon>Metazoa</taxon>
        <taxon>Chordata</taxon>
        <taxon>Craniata</taxon>
        <taxon>Vertebrata</taxon>
        <taxon>Euteleostomi</taxon>
        <taxon>Actinopterygii</taxon>
        <taxon>Neopterygii</taxon>
        <taxon>Teleostei</taxon>
        <taxon>Neoteleostei</taxon>
        <taxon>Acanthomorphata</taxon>
        <taxon>Ovalentaria</taxon>
        <taxon>Atherinomorphae</taxon>
        <taxon>Cyprinodontiformes</taxon>
        <taxon>Goodeidae</taxon>
        <taxon>Characodon</taxon>
    </lineage>
</organism>
<accession>A0ABU7DF34</accession>
<feature type="compositionally biased region" description="Basic and acidic residues" evidence="1">
    <location>
        <begin position="316"/>
        <end position="325"/>
    </location>
</feature>
<feature type="compositionally biased region" description="Basic and acidic residues" evidence="1">
    <location>
        <begin position="395"/>
        <end position="409"/>
    </location>
</feature>
<feature type="compositionally biased region" description="Basic and acidic residues" evidence="1">
    <location>
        <begin position="343"/>
        <end position="362"/>
    </location>
</feature>
<comment type="caution">
    <text evidence="2">The sequence shown here is derived from an EMBL/GenBank/DDBJ whole genome shotgun (WGS) entry which is preliminary data.</text>
</comment>
<evidence type="ECO:0000256" key="1">
    <source>
        <dbReference type="SAM" id="MobiDB-lite"/>
    </source>
</evidence>
<feature type="compositionally biased region" description="Basic and acidic residues" evidence="1">
    <location>
        <begin position="481"/>
        <end position="494"/>
    </location>
</feature>
<evidence type="ECO:0000313" key="3">
    <source>
        <dbReference type="Proteomes" id="UP001352852"/>
    </source>
</evidence>
<evidence type="ECO:0008006" key="4">
    <source>
        <dbReference type="Google" id="ProtNLM"/>
    </source>
</evidence>
<keyword evidence="3" id="KW-1185">Reference proteome</keyword>
<dbReference type="PROSITE" id="PS50896">
    <property type="entry name" value="LISH"/>
    <property type="match status" value="1"/>
</dbReference>
<feature type="compositionally biased region" description="Basic residues" evidence="1">
    <location>
        <begin position="175"/>
        <end position="184"/>
    </location>
</feature>